<protein>
    <submittedName>
        <fullName evidence="1">Uncharacterized protein</fullName>
    </submittedName>
</protein>
<organism evidence="1 2">
    <name type="scientific">Pleurodeles waltl</name>
    <name type="common">Iberian ribbed newt</name>
    <dbReference type="NCBI Taxonomy" id="8319"/>
    <lineage>
        <taxon>Eukaryota</taxon>
        <taxon>Metazoa</taxon>
        <taxon>Chordata</taxon>
        <taxon>Craniata</taxon>
        <taxon>Vertebrata</taxon>
        <taxon>Euteleostomi</taxon>
        <taxon>Amphibia</taxon>
        <taxon>Batrachia</taxon>
        <taxon>Caudata</taxon>
        <taxon>Salamandroidea</taxon>
        <taxon>Salamandridae</taxon>
        <taxon>Pleurodelinae</taxon>
        <taxon>Pleurodeles</taxon>
    </lineage>
</organism>
<evidence type="ECO:0000313" key="1">
    <source>
        <dbReference type="EMBL" id="KAJ1202331.1"/>
    </source>
</evidence>
<dbReference type="AlphaFoldDB" id="A0AAV7VPN0"/>
<evidence type="ECO:0000313" key="2">
    <source>
        <dbReference type="Proteomes" id="UP001066276"/>
    </source>
</evidence>
<name>A0AAV7VPN0_PLEWA</name>
<proteinExistence type="predicted"/>
<reference evidence="1" key="1">
    <citation type="journal article" date="2022" name="bioRxiv">
        <title>Sequencing and chromosome-scale assembly of the giantPleurodeles waltlgenome.</title>
        <authorList>
            <person name="Brown T."/>
            <person name="Elewa A."/>
            <person name="Iarovenko S."/>
            <person name="Subramanian E."/>
            <person name="Araus A.J."/>
            <person name="Petzold A."/>
            <person name="Susuki M."/>
            <person name="Suzuki K.-i.T."/>
            <person name="Hayashi T."/>
            <person name="Toyoda A."/>
            <person name="Oliveira C."/>
            <person name="Osipova E."/>
            <person name="Leigh N.D."/>
            <person name="Simon A."/>
            <person name="Yun M.H."/>
        </authorList>
    </citation>
    <scope>NUCLEOTIDE SEQUENCE</scope>
    <source>
        <strain evidence="1">20211129_DDA</strain>
        <tissue evidence="1">Liver</tissue>
    </source>
</reference>
<keyword evidence="2" id="KW-1185">Reference proteome</keyword>
<comment type="caution">
    <text evidence="1">The sequence shown here is derived from an EMBL/GenBank/DDBJ whole genome shotgun (WGS) entry which is preliminary data.</text>
</comment>
<gene>
    <name evidence="1" type="ORF">NDU88_006131</name>
</gene>
<dbReference type="Proteomes" id="UP001066276">
    <property type="component" value="Chromosome 2_1"/>
</dbReference>
<accession>A0AAV7VPN0</accession>
<dbReference type="EMBL" id="JANPWB010000003">
    <property type="protein sequence ID" value="KAJ1202331.1"/>
    <property type="molecule type" value="Genomic_DNA"/>
</dbReference>
<sequence>MGLCVPGDLSGGGGAGIRKRCESAATAPLRGACTIQLRDSVSQETCQEGAEPEPGRAVKAPPLHRCTGRAQFSYGILCPRRPVRRGWSRNQEAQ</sequence>